<accession>A0A8W7PAW5</accession>
<organism evidence="1">
    <name type="scientific">Anopheles coluzzii</name>
    <name type="common">African malaria mosquito</name>
    <dbReference type="NCBI Taxonomy" id="1518534"/>
    <lineage>
        <taxon>Eukaryota</taxon>
        <taxon>Metazoa</taxon>
        <taxon>Ecdysozoa</taxon>
        <taxon>Arthropoda</taxon>
        <taxon>Hexapoda</taxon>
        <taxon>Insecta</taxon>
        <taxon>Pterygota</taxon>
        <taxon>Neoptera</taxon>
        <taxon>Endopterygota</taxon>
        <taxon>Diptera</taxon>
        <taxon>Nematocera</taxon>
        <taxon>Culicoidea</taxon>
        <taxon>Culicidae</taxon>
        <taxon>Anophelinae</taxon>
        <taxon>Anopheles</taxon>
    </lineage>
</organism>
<reference evidence="1" key="1">
    <citation type="submission" date="2022-08" db="UniProtKB">
        <authorList>
            <consortium name="EnsemblMetazoa"/>
        </authorList>
    </citation>
    <scope>IDENTIFICATION</scope>
</reference>
<sequence length="113" mass="12627">LLFAVLQKIDRSRVRVFWGKYSRCSSNPPKKSTAGFSNGCFSAANYHFLRHLWRGWHCPADCCSEGPEPWNRPVCADIDGGDMLVVLAVLLHGPDEPADWTEAAPEHNSHYGT</sequence>
<dbReference type="EnsemblMetazoa" id="ACOM028641-RA">
    <property type="protein sequence ID" value="ACOM028641-PA.1"/>
    <property type="gene ID" value="ACOM028641"/>
</dbReference>
<proteinExistence type="predicted"/>
<dbReference type="AlphaFoldDB" id="A0A8W7PAW5"/>
<evidence type="ECO:0000313" key="1">
    <source>
        <dbReference type="EnsemblMetazoa" id="ACOM028641-PA.1"/>
    </source>
</evidence>
<dbReference type="Proteomes" id="UP000075882">
    <property type="component" value="Unassembled WGS sequence"/>
</dbReference>
<protein>
    <submittedName>
        <fullName evidence="1">Uncharacterized protein</fullName>
    </submittedName>
</protein>
<name>A0A8W7PAW5_ANOCL</name>